<dbReference type="RefSeq" id="WP_379313731.1">
    <property type="nucleotide sequence ID" value="NZ_JBHUKY010000101.1"/>
</dbReference>
<evidence type="ECO:0000256" key="2">
    <source>
        <dbReference type="ARBA" id="ARBA00022475"/>
    </source>
</evidence>
<dbReference type="SMART" id="SM00304">
    <property type="entry name" value="HAMP"/>
    <property type="match status" value="1"/>
</dbReference>
<keyword evidence="2" id="KW-1003">Cell membrane</keyword>
<evidence type="ECO:0000256" key="6">
    <source>
        <dbReference type="ARBA" id="ARBA00023136"/>
    </source>
</evidence>
<dbReference type="InterPro" id="IPR050640">
    <property type="entry name" value="Bact_2-comp_sensor_kinase"/>
</dbReference>
<dbReference type="InterPro" id="IPR003594">
    <property type="entry name" value="HATPase_dom"/>
</dbReference>
<evidence type="ECO:0000256" key="5">
    <source>
        <dbReference type="ARBA" id="ARBA00022777"/>
    </source>
</evidence>
<keyword evidence="10" id="KW-1185">Reference proteome</keyword>
<keyword evidence="7" id="KW-1133">Transmembrane helix</keyword>
<accession>A0ABW5FH31</accession>
<dbReference type="InterPro" id="IPR010559">
    <property type="entry name" value="Sig_transdc_His_kin_internal"/>
</dbReference>
<dbReference type="EMBL" id="JBHUKY010000101">
    <property type="protein sequence ID" value="MFD2414338.1"/>
    <property type="molecule type" value="Genomic_DNA"/>
</dbReference>
<dbReference type="InterPro" id="IPR036890">
    <property type="entry name" value="HATPase_C_sf"/>
</dbReference>
<reference evidence="10" key="1">
    <citation type="journal article" date="2019" name="Int. J. Syst. Evol. Microbiol.">
        <title>The Global Catalogue of Microorganisms (GCM) 10K type strain sequencing project: providing services to taxonomists for standard genome sequencing and annotation.</title>
        <authorList>
            <consortium name="The Broad Institute Genomics Platform"/>
            <consortium name="The Broad Institute Genome Sequencing Center for Infectious Disease"/>
            <person name="Wu L."/>
            <person name="Ma J."/>
        </authorList>
    </citation>
    <scope>NUCLEOTIDE SEQUENCE [LARGE SCALE GENOMIC DNA]</scope>
    <source>
        <strain evidence="10">CCM 8725</strain>
    </source>
</reference>
<evidence type="ECO:0000256" key="3">
    <source>
        <dbReference type="ARBA" id="ARBA00022553"/>
    </source>
</evidence>
<keyword evidence="4" id="KW-0808">Transferase</keyword>
<dbReference type="CDD" id="cd06225">
    <property type="entry name" value="HAMP"/>
    <property type="match status" value="1"/>
</dbReference>
<evidence type="ECO:0000256" key="1">
    <source>
        <dbReference type="ARBA" id="ARBA00004651"/>
    </source>
</evidence>
<dbReference type="PROSITE" id="PS50885">
    <property type="entry name" value="HAMP"/>
    <property type="match status" value="1"/>
</dbReference>
<comment type="subcellular location">
    <subcellularLocation>
        <location evidence="1">Cell membrane</location>
        <topology evidence="1">Multi-pass membrane protein</topology>
    </subcellularLocation>
</comment>
<evidence type="ECO:0000256" key="4">
    <source>
        <dbReference type="ARBA" id="ARBA00022679"/>
    </source>
</evidence>
<dbReference type="Proteomes" id="UP001597448">
    <property type="component" value="Unassembled WGS sequence"/>
</dbReference>
<keyword evidence="3" id="KW-0597">Phosphoprotein</keyword>
<dbReference type="Gene3D" id="6.10.340.10">
    <property type="match status" value="1"/>
</dbReference>
<evidence type="ECO:0000259" key="8">
    <source>
        <dbReference type="PROSITE" id="PS50885"/>
    </source>
</evidence>
<dbReference type="Pfam" id="PF00672">
    <property type="entry name" value="HAMP"/>
    <property type="match status" value="1"/>
</dbReference>
<dbReference type="Pfam" id="PF06580">
    <property type="entry name" value="His_kinase"/>
    <property type="match status" value="1"/>
</dbReference>
<name>A0ABW5FH31_9BACL</name>
<dbReference type="PANTHER" id="PTHR34220:SF7">
    <property type="entry name" value="SENSOR HISTIDINE KINASE YPDA"/>
    <property type="match status" value="1"/>
</dbReference>
<dbReference type="GO" id="GO:0016301">
    <property type="term" value="F:kinase activity"/>
    <property type="evidence" value="ECO:0007669"/>
    <property type="project" value="UniProtKB-KW"/>
</dbReference>
<dbReference type="InterPro" id="IPR003660">
    <property type="entry name" value="HAMP_dom"/>
</dbReference>
<comment type="caution">
    <text evidence="9">The sequence shown here is derived from an EMBL/GenBank/DDBJ whole genome shotgun (WGS) entry which is preliminary data.</text>
</comment>
<gene>
    <name evidence="9" type="ORF">ACFSX3_31290</name>
</gene>
<organism evidence="9 10">
    <name type="scientific">Paenibacillus rhizoplanae</name>
    <dbReference type="NCBI Taxonomy" id="1917181"/>
    <lineage>
        <taxon>Bacteria</taxon>
        <taxon>Bacillati</taxon>
        <taxon>Bacillota</taxon>
        <taxon>Bacilli</taxon>
        <taxon>Bacillales</taxon>
        <taxon>Paenibacillaceae</taxon>
        <taxon>Paenibacillus</taxon>
    </lineage>
</organism>
<keyword evidence="5 9" id="KW-0418">Kinase</keyword>
<evidence type="ECO:0000313" key="9">
    <source>
        <dbReference type="EMBL" id="MFD2414338.1"/>
    </source>
</evidence>
<protein>
    <submittedName>
        <fullName evidence="9">Histidine kinase</fullName>
    </submittedName>
</protein>
<feature type="transmembrane region" description="Helical" evidence="7">
    <location>
        <begin position="288"/>
        <end position="306"/>
    </location>
</feature>
<keyword evidence="6 7" id="KW-0472">Membrane</keyword>
<evidence type="ECO:0000256" key="7">
    <source>
        <dbReference type="SAM" id="Phobius"/>
    </source>
</evidence>
<keyword evidence="7" id="KW-0812">Transmembrane</keyword>
<sequence>MMKNRKNSLGVRLIQLSAAITIPLLAVLFAGGYYAKGIVLDQVSRSYQNLVNSNLKMMESSLNDITINLVDIVDHDVNFLQLNQPGLTESEYYFARMGIMQRNQAYQAYYHSVDMFYLYSGVNDTLTLSNVLGTTEDDMDQIRDWITAKVQNEDHLESLQYKWTIVNIAGEYYLNRTVSNNLSHTACIGALIRIDSMRSPLGNLNLQSGGDVLIVDNEGNILTRTSASMGYDFKLPGEKMNLNSSFSFTHDGLKWFVVSSQSSALGINLSVVIPASELLQGLNTFQTIINVLPFIILLILLVYLYYFRRMVIRPILDLLSGIHRIRNGTMETKLPDSNLVEFQALNQAFNNMVVEIQDLRIDIYEERINAQKAEMKHLQMQINPHFFLNTLNIIFQLADLKRFELVKKTVRHLVQYFRFMLQVKDNRITLGQELEHLRNYLEIQKMRYQQSFEFQITVADELSRASIPSLIIQPFVENAMLHGISLKAEIFHLEISAGLSEEAADTMIIEISDNGKGSSAEKLQELNSPDYNPATDEGHIGIWNVKQRLAMIYPGRAGIHFSGNQPSGFRVRLSLPIEYTEGER</sequence>
<dbReference type="SUPFAM" id="SSF55874">
    <property type="entry name" value="ATPase domain of HSP90 chaperone/DNA topoisomerase II/histidine kinase"/>
    <property type="match status" value="1"/>
</dbReference>
<feature type="domain" description="HAMP" evidence="8">
    <location>
        <begin position="309"/>
        <end position="361"/>
    </location>
</feature>
<dbReference type="Gene3D" id="3.30.565.10">
    <property type="entry name" value="Histidine kinase-like ATPase, C-terminal domain"/>
    <property type="match status" value="1"/>
</dbReference>
<proteinExistence type="predicted"/>
<evidence type="ECO:0000313" key="10">
    <source>
        <dbReference type="Proteomes" id="UP001597448"/>
    </source>
</evidence>
<dbReference type="PANTHER" id="PTHR34220">
    <property type="entry name" value="SENSOR HISTIDINE KINASE YPDA"/>
    <property type="match status" value="1"/>
</dbReference>
<dbReference type="Pfam" id="PF02518">
    <property type="entry name" value="HATPase_c"/>
    <property type="match status" value="1"/>
</dbReference>